<accession>A0A9Q3E1V1</accession>
<organism evidence="3 4">
    <name type="scientific">Austropuccinia psidii MF-1</name>
    <dbReference type="NCBI Taxonomy" id="1389203"/>
    <lineage>
        <taxon>Eukaryota</taxon>
        <taxon>Fungi</taxon>
        <taxon>Dikarya</taxon>
        <taxon>Basidiomycota</taxon>
        <taxon>Pucciniomycotina</taxon>
        <taxon>Pucciniomycetes</taxon>
        <taxon>Pucciniales</taxon>
        <taxon>Sphaerophragmiaceae</taxon>
        <taxon>Austropuccinia</taxon>
    </lineage>
</organism>
<evidence type="ECO:0000256" key="1">
    <source>
        <dbReference type="SAM" id="MobiDB-lite"/>
    </source>
</evidence>
<proteinExistence type="predicted"/>
<dbReference type="Proteomes" id="UP000765509">
    <property type="component" value="Unassembled WGS sequence"/>
</dbReference>
<evidence type="ECO:0000313" key="3">
    <source>
        <dbReference type="EMBL" id="MBW0514410.1"/>
    </source>
</evidence>
<name>A0A9Q3E1V1_9BASI</name>
<evidence type="ECO:0000259" key="2">
    <source>
        <dbReference type="Pfam" id="PF22936"/>
    </source>
</evidence>
<protein>
    <recommendedName>
        <fullName evidence="2">Retrovirus-related Pol polyprotein from transposon TNT 1-94-like beta-barrel domain-containing protein</fullName>
    </recommendedName>
</protein>
<feature type="region of interest" description="Disordered" evidence="1">
    <location>
        <begin position="45"/>
        <end position="64"/>
    </location>
</feature>
<reference evidence="3" key="1">
    <citation type="submission" date="2021-03" db="EMBL/GenBank/DDBJ databases">
        <title>Draft genome sequence of rust myrtle Austropuccinia psidii MF-1, a brazilian biotype.</title>
        <authorList>
            <person name="Quecine M.C."/>
            <person name="Pachon D.M.R."/>
            <person name="Bonatelli M.L."/>
            <person name="Correr F.H."/>
            <person name="Franceschini L.M."/>
            <person name="Leite T.F."/>
            <person name="Margarido G.R.A."/>
            <person name="Almeida C.A."/>
            <person name="Ferrarezi J.A."/>
            <person name="Labate C.A."/>
        </authorList>
    </citation>
    <scope>NUCLEOTIDE SEQUENCE</scope>
    <source>
        <strain evidence="3">MF-1</strain>
    </source>
</reference>
<comment type="caution">
    <text evidence="3">The sequence shown here is derived from an EMBL/GenBank/DDBJ whole genome shotgun (WGS) entry which is preliminary data.</text>
</comment>
<keyword evidence="4" id="KW-1185">Reference proteome</keyword>
<gene>
    <name evidence="3" type="ORF">O181_054125</name>
</gene>
<dbReference type="AlphaFoldDB" id="A0A9Q3E1V1"/>
<dbReference type="InterPro" id="IPR054722">
    <property type="entry name" value="PolX-like_BBD"/>
</dbReference>
<evidence type="ECO:0000313" key="4">
    <source>
        <dbReference type="Proteomes" id="UP000765509"/>
    </source>
</evidence>
<sequence>MEVWLEKCEVRKKSPFLDDTWEVIRKLLQRFKNNNKNSEQALLASKNNNVNNNQNKKRQDGNYPKFSLGWYNPLTKHNESDCNFLKGDKNGLSSKKPIQSLVASTRKHGPKSIILDSGATTSMFEDLTMFTNITQLTQPIELADGSTIQASGTRTVQIELQHCILDLSNCLFIKDLSYNLIGLGTIMKPNYKILTQEKTFLSLLTKKTM</sequence>
<feature type="domain" description="Retrovirus-related Pol polyprotein from transposon TNT 1-94-like beta-barrel" evidence="2">
    <location>
        <begin position="114"/>
        <end position="190"/>
    </location>
</feature>
<dbReference type="EMBL" id="AVOT02023993">
    <property type="protein sequence ID" value="MBW0514410.1"/>
    <property type="molecule type" value="Genomic_DNA"/>
</dbReference>
<dbReference type="OrthoDB" id="1749787at2759"/>
<dbReference type="Pfam" id="PF22936">
    <property type="entry name" value="Pol_BBD"/>
    <property type="match status" value="1"/>
</dbReference>